<comment type="similarity">
    <text evidence="10">Belongs to the ApbE family.</text>
</comment>
<accession>A0A1M4VRH5</accession>
<keyword evidence="6 10" id="KW-0274">FAD</keyword>
<gene>
    <name evidence="13" type="ORF">SAMN02745164_00992</name>
</gene>
<evidence type="ECO:0000313" key="13">
    <source>
        <dbReference type="EMBL" id="SHE71402.1"/>
    </source>
</evidence>
<dbReference type="InterPro" id="IPR024932">
    <property type="entry name" value="ApbE"/>
</dbReference>
<proteinExistence type="inferred from homology"/>
<keyword evidence="14" id="KW-1185">Reference proteome</keyword>
<dbReference type="RefSeq" id="WP_072864050.1">
    <property type="nucleotide sequence ID" value="NZ_FQUI01000012.1"/>
</dbReference>
<keyword evidence="4 10" id="KW-0808">Transferase</keyword>
<comment type="caution">
    <text evidence="13">The sequence shown here is derived from an EMBL/GenBank/DDBJ whole genome shotgun (WGS) entry which is preliminary data.</text>
</comment>
<evidence type="ECO:0000256" key="11">
    <source>
        <dbReference type="PIRSR" id="PIRSR006268-2"/>
    </source>
</evidence>
<dbReference type="OrthoDB" id="9778595at2"/>
<dbReference type="SUPFAM" id="SSF143631">
    <property type="entry name" value="ApbE-like"/>
    <property type="match status" value="1"/>
</dbReference>
<keyword evidence="3 10" id="KW-0285">Flavoprotein</keyword>
<feature type="transmembrane region" description="Helical" evidence="12">
    <location>
        <begin position="15"/>
        <end position="33"/>
    </location>
</feature>
<reference evidence="13" key="1">
    <citation type="submission" date="2016-11" db="EMBL/GenBank/DDBJ databases">
        <authorList>
            <person name="Varghese N."/>
            <person name="Submissions S."/>
        </authorList>
    </citation>
    <scope>NUCLEOTIDE SEQUENCE [LARGE SCALE GENOMIC DNA]</scope>
    <source>
        <strain evidence="13">DSM 16785</strain>
    </source>
</reference>
<keyword evidence="13" id="KW-0449">Lipoprotein</keyword>
<feature type="binding site" evidence="11">
    <location>
        <position position="301"/>
    </location>
    <ligand>
        <name>Mg(2+)</name>
        <dbReference type="ChEBI" id="CHEBI:18420"/>
    </ligand>
</feature>
<keyword evidence="12" id="KW-1133">Transmembrane helix</keyword>
<dbReference type="Pfam" id="PF02424">
    <property type="entry name" value="ApbE"/>
    <property type="match status" value="1"/>
</dbReference>
<evidence type="ECO:0000256" key="9">
    <source>
        <dbReference type="ARBA" id="ARBA00048540"/>
    </source>
</evidence>
<feature type="binding site" evidence="11">
    <location>
        <position position="297"/>
    </location>
    <ligand>
        <name>Mg(2+)</name>
        <dbReference type="ChEBI" id="CHEBI:18420"/>
    </ligand>
</feature>
<comment type="cofactor">
    <cofactor evidence="11">
        <name>Mg(2+)</name>
        <dbReference type="ChEBI" id="CHEBI:18420"/>
    </cofactor>
    <cofactor evidence="11">
        <name>Mn(2+)</name>
        <dbReference type="ChEBI" id="CHEBI:29035"/>
    </cofactor>
    <text evidence="11">Magnesium. Can also use manganese.</text>
</comment>
<evidence type="ECO:0000256" key="3">
    <source>
        <dbReference type="ARBA" id="ARBA00022630"/>
    </source>
</evidence>
<evidence type="ECO:0000256" key="6">
    <source>
        <dbReference type="ARBA" id="ARBA00022827"/>
    </source>
</evidence>
<name>A0A1M4VRH5_MARH1</name>
<evidence type="ECO:0000256" key="4">
    <source>
        <dbReference type="ARBA" id="ARBA00022679"/>
    </source>
</evidence>
<evidence type="ECO:0000256" key="2">
    <source>
        <dbReference type="ARBA" id="ARBA00016337"/>
    </source>
</evidence>
<dbReference type="EMBL" id="FQUI01000012">
    <property type="protein sequence ID" value="SHE71402.1"/>
    <property type="molecule type" value="Genomic_DNA"/>
</dbReference>
<dbReference type="AlphaFoldDB" id="A0A1M4VRH5"/>
<comment type="catalytic activity">
    <reaction evidence="9 10">
        <text>L-threonyl-[protein] + FAD = FMN-L-threonyl-[protein] + AMP + H(+)</text>
        <dbReference type="Rhea" id="RHEA:36847"/>
        <dbReference type="Rhea" id="RHEA-COMP:11060"/>
        <dbReference type="Rhea" id="RHEA-COMP:11061"/>
        <dbReference type="ChEBI" id="CHEBI:15378"/>
        <dbReference type="ChEBI" id="CHEBI:30013"/>
        <dbReference type="ChEBI" id="CHEBI:57692"/>
        <dbReference type="ChEBI" id="CHEBI:74257"/>
        <dbReference type="ChEBI" id="CHEBI:456215"/>
        <dbReference type="EC" id="2.7.1.180"/>
    </reaction>
</comment>
<evidence type="ECO:0000256" key="12">
    <source>
        <dbReference type="SAM" id="Phobius"/>
    </source>
</evidence>
<evidence type="ECO:0000313" key="14">
    <source>
        <dbReference type="Proteomes" id="UP000184334"/>
    </source>
</evidence>
<keyword evidence="12" id="KW-0472">Membrane</keyword>
<dbReference type="GO" id="GO:0046872">
    <property type="term" value="F:metal ion binding"/>
    <property type="evidence" value="ECO:0007669"/>
    <property type="project" value="UniProtKB-UniRule"/>
</dbReference>
<dbReference type="PANTHER" id="PTHR30040">
    <property type="entry name" value="THIAMINE BIOSYNTHESIS LIPOPROTEIN APBE"/>
    <property type="match status" value="1"/>
</dbReference>
<dbReference type="Proteomes" id="UP000184334">
    <property type="component" value="Unassembled WGS sequence"/>
</dbReference>
<dbReference type="STRING" id="1122195.SAMN02745164_00992"/>
<dbReference type="EC" id="2.7.1.180" evidence="1 10"/>
<organism evidence="13 14">
    <name type="scientific">Marinitoga hydrogenitolerans (strain DSM 16785 / JCM 12826 / AT1271)</name>
    <dbReference type="NCBI Taxonomy" id="1122195"/>
    <lineage>
        <taxon>Bacteria</taxon>
        <taxon>Thermotogati</taxon>
        <taxon>Thermotogota</taxon>
        <taxon>Thermotogae</taxon>
        <taxon>Petrotogales</taxon>
        <taxon>Petrotogaceae</taxon>
        <taxon>Marinitoga</taxon>
    </lineage>
</organism>
<sequence length="346" mass="38957">MLKKDPGNYLKNKGILYIVILFIAIILTLFLIFHKPLPKYFEKKDFAMGTWVNVVVAGDKISSEKLADIAFDEMRRIERKFSKNIKTSVTFKLNKERNITADKETLFLIKAAINYADLTGSAFDPTIGSIIRLWGFDDINSEKRVPTQEEINEELSGVSYKFIKIDGNKISLLNNKTEVDLGGIAKGYAVDMAIQKIKDLDPNATGYIDAGGDIGIIGPKFGRFAWSIGIRDPDKGPYDIKEIVYLKEGAIVTSGNYERFFIKDDVRYHHLIDPKTGYPVNYYKSVTIIADNAMKADAMATAIFILGDKLIGLDSMTRYGIQVYGITADNKIIKTTGFDYYLKEEK</sequence>
<dbReference type="GO" id="GO:0016740">
    <property type="term" value="F:transferase activity"/>
    <property type="evidence" value="ECO:0007669"/>
    <property type="project" value="UniProtKB-UniRule"/>
</dbReference>
<evidence type="ECO:0000256" key="1">
    <source>
        <dbReference type="ARBA" id="ARBA00011955"/>
    </source>
</evidence>
<dbReference type="PIRSF" id="PIRSF006268">
    <property type="entry name" value="ApbE"/>
    <property type="match status" value="1"/>
</dbReference>
<dbReference type="InterPro" id="IPR003374">
    <property type="entry name" value="ApbE-like_sf"/>
</dbReference>
<evidence type="ECO:0000256" key="10">
    <source>
        <dbReference type="PIRNR" id="PIRNR006268"/>
    </source>
</evidence>
<dbReference type="Gene3D" id="3.10.520.10">
    <property type="entry name" value="ApbE-like domains"/>
    <property type="match status" value="1"/>
</dbReference>
<evidence type="ECO:0000256" key="8">
    <source>
        <dbReference type="ARBA" id="ARBA00031306"/>
    </source>
</evidence>
<keyword evidence="7 10" id="KW-0460">Magnesium</keyword>
<evidence type="ECO:0000256" key="5">
    <source>
        <dbReference type="ARBA" id="ARBA00022723"/>
    </source>
</evidence>
<evidence type="ECO:0000256" key="7">
    <source>
        <dbReference type="ARBA" id="ARBA00022842"/>
    </source>
</evidence>
<feature type="binding site" evidence="11">
    <location>
        <position position="183"/>
    </location>
    <ligand>
        <name>Mg(2+)</name>
        <dbReference type="ChEBI" id="CHEBI:18420"/>
    </ligand>
</feature>
<dbReference type="PANTHER" id="PTHR30040:SF2">
    <property type="entry name" value="FAD:PROTEIN FMN TRANSFERASE"/>
    <property type="match status" value="1"/>
</dbReference>
<keyword evidence="12" id="KW-0812">Transmembrane</keyword>
<protein>
    <recommendedName>
        <fullName evidence="2 10">FAD:protein FMN transferase</fullName>
        <ecNumber evidence="1 10">2.7.1.180</ecNumber>
    </recommendedName>
    <alternativeName>
        <fullName evidence="8 10">Flavin transferase</fullName>
    </alternativeName>
</protein>
<keyword evidence="5 10" id="KW-0479">Metal-binding</keyword>